<dbReference type="InterPro" id="IPR004498">
    <property type="entry name" value="Ribosomal_PrmA_MeTrfase"/>
</dbReference>
<dbReference type="AlphaFoldDB" id="A0A0R1TQM5"/>
<feature type="binding site" evidence="6">
    <location>
        <position position="183"/>
    </location>
    <ligand>
        <name>S-adenosyl-L-methionine</name>
        <dbReference type="ChEBI" id="CHEBI:59789"/>
    </ligand>
</feature>
<evidence type="ECO:0000256" key="2">
    <source>
        <dbReference type="ARBA" id="ARBA00022490"/>
    </source>
</evidence>
<comment type="caution">
    <text evidence="7">The sequence shown here is derived from an EMBL/GenBank/DDBJ whole genome shotgun (WGS) entry which is preliminary data.</text>
</comment>
<evidence type="ECO:0000256" key="3">
    <source>
        <dbReference type="ARBA" id="ARBA00022603"/>
    </source>
</evidence>
<comment type="function">
    <text evidence="6">Methylates ribosomal protein L11.</text>
</comment>
<keyword evidence="2 6" id="KW-0963">Cytoplasm</keyword>
<dbReference type="eggNOG" id="COG2264">
    <property type="taxonomic scope" value="Bacteria"/>
</dbReference>
<keyword evidence="3 6" id="KW-0489">Methyltransferase</keyword>
<gene>
    <name evidence="6" type="primary">prmA</name>
    <name evidence="7" type="ORF">FC32_GL001017</name>
</gene>
<dbReference type="HAMAP" id="MF_00735">
    <property type="entry name" value="Methyltr_PrmA"/>
    <property type="match status" value="1"/>
</dbReference>
<dbReference type="RefSeq" id="WP_025086891.1">
    <property type="nucleotide sequence ID" value="NZ_AZFT01000053.1"/>
</dbReference>
<comment type="subcellular location">
    <subcellularLocation>
        <location evidence="6">Cytoplasm</location>
    </subcellularLocation>
</comment>
<evidence type="ECO:0000256" key="4">
    <source>
        <dbReference type="ARBA" id="ARBA00022679"/>
    </source>
</evidence>
<sequence>MDWIKLAITTTNEASEAVINILMENGAGGVQIEDEDLENVVLSTYFPAEQALEELIYELKQKITHLSDFGLNPGKTQVELMELDDSSWADVWKKYYHPVRLTRYLTIVPSWEKYQPQTEDEKLIVLDPGRAFGTGTHPTTRLALQALETVVRGDETMIDVGTGSGVLSIAAKHFGVKQIFAYDIDDVAVKAAQENLALNGMEDDIFVAANSLLEGIDKKVDLITANILAEIIVPLIPQAVNCLNPGGVLITSGIIADKKSLIVNKLQQHGFVIDQILNMKDWYSIIAHLPVVEDE</sequence>
<dbReference type="Pfam" id="PF06325">
    <property type="entry name" value="PrmA"/>
    <property type="match status" value="1"/>
</dbReference>
<dbReference type="Proteomes" id="UP000051324">
    <property type="component" value="Unassembled WGS sequence"/>
</dbReference>
<evidence type="ECO:0000256" key="6">
    <source>
        <dbReference type="HAMAP-Rule" id="MF_00735"/>
    </source>
</evidence>
<dbReference type="PANTHER" id="PTHR43648:SF1">
    <property type="entry name" value="ELECTRON TRANSFER FLAVOPROTEIN BETA SUBUNIT LYSINE METHYLTRANSFERASE"/>
    <property type="match status" value="1"/>
</dbReference>
<evidence type="ECO:0000256" key="1">
    <source>
        <dbReference type="ARBA" id="ARBA00009741"/>
    </source>
</evidence>
<dbReference type="NCBIfam" id="TIGR00406">
    <property type="entry name" value="prmA"/>
    <property type="match status" value="1"/>
</dbReference>
<proteinExistence type="inferred from homology"/>
<accession>A0A0R1TQM5</accession>
<comment type="similarity">
    <text evidence="1 6">Belongs to the methyltransferase superfamily. PrmA family.</text>
</comment>
<dbReference type="PANTHER" id="PTHR43648">
    <property type="entry name" value="ELECTRON TRANSFER FLAVOPROTEIN BETA SUBUNIT LYSINE METHYLTRANSFERASE"/>
    <property type="match status" value="1"/>
</dbReference>
<evidence type="ECO:0000313" key="7">
    <source>
        <dbReference type="EMBL" id="KRL83756.1"/>
    </source>
</evidence>
<dbReference type="OrthoDB" id="9785995at2"/>
<dbReference type="GO" id="GO:0016279">
    <property type="term" value="F:protein-lysine N-methyltransferase activity"/>
    <property type="evidence" value="ECO:0007669"/>
    <property type="project" value="RHEA"/>
</dbReference>
<dbReference type="GO" id="GO:0005840">
    <property type="term" value="C:ribosome"/>
    <property type="evidence" value="ECO:0007669"/>
    <property type="project" value="UniProtKB-KW"/>
</dbReference>
<reference evidence="7 8" key="1">
    <citation type="journal article" date="2015" name="Genome Announc.">
        <title>Expanding the biotechnology potential of lactobacilli through comparative genomics of 213 strains and associated genera.</title>
        <authorList>
            <person name="Sun Z."/>
            <person name="Harris H.M."/>
            <person name="McCann A."/>
            <person name="Guo C."/>
            <person name="Argimon S."/>
            <person name="Zhang W."/>
            <person name="Yang X."/>
            <person name="Jeffery I.B."/>
            <person name="Cooney J.C."/>
            <person name="Kagawa T.F."/>
            <person name="Liu W."/>
            <person name="Song Y."/>
            <person name="Salvetti E."/>
            <person name="Wrobel A."/>
            <person name="Rasinkangas P."/>
            <person name="Parkhill J."/>
            <person name="Rea M.C."/>
            <person name="O'Sullivan O."/>
            <person name="Ritari J."/>
            <person name="Douillard F.P."/>
            <person name="Paul Ross R."/>
            <person name="Yang R."/>
            <person name="Briner A.E."/>
            <person name="Felis G.E."/>
            <person name="de Vos W.M."/>
            <person name="Barrangou R."/>
            <person name="Klaenhammer T.R."/>
            <person name="Caufield P.W."/>
            <person name="Cui Y."/>
            <person name="Zhang H."/>
            <person name="O'Toole P.W."/>
        </authorList>
    </citation>
    <scope>NUCLEOTIDE SEQUENCE [LARGE SCALE GENOMIC DNA]</scope>
    <source>
        <strain evidence="7 8">DSM 16634</strain>
    </source>
</reference>
<protein>
    <recommendedName>
        <fullName evidence="6">Ribosomal protein L11 methyltransferase</fullName>
        <shortName evidence="6">L11 Mtase</shortName>
        <ecNumber evidence="6">2.1.1.-</ecNumber>
    </recommendedName>
</protein>
<dbReference type="PATRIC" id="fig|1423724.4.peg.1059"/>
<keyword evidence="8" id="KW-1185">Reference proteome</keyword>
<dbReference type="GO" id="GO:0032259">
    <property type="term" value="P:methylation"/>
    <property type="evidence" value="ECO:0007669"/>
    <property type="project" value="UniProtKB-KW"/>
</dbReference>
<feature type="binding site" evidence="6">
    <location>
        <position position="140"/>
    </location>
    <ligand>
        <name>S-adenosyl-L-methionine</name>
        <dbReference type="ChEBI" id="CHEBI:59789"/>
    </ligand>
</feature>
<keyword evidence="7" id="KW-0689">Ribosomal protein</keyword>
<keyword evidence="4 6" id="KW-0808">Transferase</keyword>
<organism evidence="7 8">
    <name type="scientific">Ligilactobacillus apodemi DSM 16634 = JCM 16172</name>
    <dbReference type="NCBI Taxonomy" id="1423724"/>
    <lineage>
        <taxon>Bacteria</taxon>
        <taxon>Bacillati</taxon>
        <taxon>Bacillota</taxon>
        <taxon>Bacilli</taxon>
        <taxon>Lactobacillales</taxon>
        <taxon>Lactobacillaceae</taxon>
        <taxon>Ligilactobacillus</taxon>
    </lineage>
</organism>
<dbReference type="Gene3D" id="3.40.50.150">
    <property type="entry name" value="Vaccinia Virus protein VP39"/>
    <property type="match status" value="1"/>
</dbReference>
<dbReference type="EMBL" id="AZFT01000053">
    <property type="protein sequence ID" value="KRL83756.1"/>
    <property type="molecule type" value="Genomic_DNA"/>
</dbReference>
<keyword evidence="7" id="KW-0687">Ribonucleoprotein</keyword>
<feature type="binding site" evidence="6">
    <location>
        <position position="226"/>
    </location>
    <ligand>
        <name>S-adenosyl-L-methionine</name>
        <dbReference type="ChEBI" id="CHEBI:59789"/>
    </ligand>
</feature>
<dbReference type="PIRSF" id="PIRSF000401">
    <property type="entry name" value="RPL11_MTase"/>
    <property type="match status" value="1"/>
</dbReference>
<name>A0A0R1TQM5_9LACO</name>
<dbReference type="EC" id="2.1.1.-" evidence="6"/>
<dbReference type="InterPro" id="IPR050078">
    <property type="entry name" value="Ribosomal_L11_MeTrfase_PrmA"/>
</dbReference>
<evidence type="ECO:0000256" key="5">
    <source>
        <dbReference type="ARBA" id="ARBA00022691"/>
    </source>
</evidence>
<dbReference type="SUPFAM" id="SSF53335">
    <property type="entry name" value="S-adenosyl-L-methionine-dependent methyltransferases"/>
    <property type="match status" value="1"/>
</dbReference>
<dbReference type="STRING" id="1423724.FC32_GL001017"/>
<dbReference type="GO" id="GO:0005737">
    <property type="term" value="C:cytoplasm"/>
    <property type="evidence" value="ECO:0007669"/>
    <property type="project" value="UniProtKB-SubCell"/>
</dbReference>
<keyword evidence="5 6" id="KW-0949">S-adenosyl-L-methionine</keyword>
<evidence type="ECO:0000313" key="8">
    <source>
        <dbReference type="Proteomes" id="UP000051324"/>
    </source>
</evidence>
<comment type="catalytic activity">
    <reaction evidence="6">
        <text>L-lysyl-[protein] + 3 S-adenosyl-L-methionine = N(6),N(6),N(6)-trimethyl-L-lysyl-[protein] + 3 S-adenosyl-L-homocysteine + 3 H(+)</text>
        <dbReference type="Rhea" id="RHEA:54192"/>
        <dbReference type="Rhea" id="RHEA-COMP:9752"/>
        <dbReference type="Rhea" id="RHEA-COMP:13826"/>
        <dbReference type="ChEBI" id="CHEBI:15378"/>
        <dbReference type="ChEBI" id="CHEBI:29969"/>
        <dbReference type="ChEBI" id="CHEBI:57856"/>
        <dbReference type="ChEBI" id="CHEBI:59789"/>
        <dbReference type="ChEBI" id="CHEBI:61961"/>
    </reaction>
</comment>
<feature type="binding site" evidence="6">
    <location>
        <position position="161"/>
    </location>
    <ligand>
        <name>S-adenosyl-L-methionine</name>
        <dbReference type="ChEBI" id="CHEBI:59789"/>
    </ligand>
</feature>
<dbReference type="CDD" id="cd02440">
    <property type="entry name" value="AdoMet_MTases"/>
    <property type="match status" value="1"/>
</dbReference>
<dbReference type="InterPro" id="IPR029063">
    <property type="entry name" value="SAM-dependent_MTases_sf"/>
</dbReference>